<dbReference type="AlphaFoldDB" id="A0A542DNC0"/>
<feature type="chain" id="PRO_5022135848" evidence="4">
    <location>
        <begin position="39"/>
        <end position="298"/>
    </location>
</feature>
<dbReference type="SUPFAM" id="SSF53474">
    <property type="entry name" value="alpha/beta-Hydrolases"/>
    <property type="match status" value="1"/>
</dbReference>
<evidence type="ECO:0000256" key="3">
    <source>
        <dbReference type="SAM" id="MobiDB-lite"/>
    </source>
</evidence>
<dbReference type="Pfam" id="PF12740">
    <property type="entry name" value="PETase"/>
    <property type="match status" value="1"/>
</dbReference>
<dbReference type="GO" id="GO:0052689">
    <property type="term" value="F:carboxylic ester hydrolase activity"/>
    <property type="evidence" value="ECO:0007669"/>
    <property type="project" value="UniProtKB-ARBA"/>
</dbReference>
<evidence type="ECO:0000313" key="6">
    <source>
        <dbReference type="EMBL" id="TQJ04599.1"/>
    </source>
</evidence>
<evidence type="ECO:0000313" key="7">
    <source>
        <dbReference type="Proteomes" id="UP000320876"/>
    </source>
</evidence>
<keyword evidence="4" id="KW-0732">Signal</keyword>
<comment type="similarity">
    <text evidence="1">Belongs to the AB hydrolase superfamily.</text>
</comment>
<keyword evidence="2" id="KW-0378">Hydrolase</keyword>
<feature type="region of interest" description="Disordered" evidence="3">
    <location>
        <begin position="36"/>
        <end position="60"/>
    </location>
</feature>
<dbReference type="SMR" id="A0A542DNC0"/>
<feature type="signal peptide" evidence="4">
    <location>
        <begin position="1"/>
        <end position="38"/>
    </location>
</feature>
<evidence type="ECO:0000256" key="2">
    <source>
        <dbReference type="ARBA" id="ARBA00022801"/>
    </source>
</evidence>
<feature type="domain" description="PET hydrolase/cutinase-like" evidence="5">
    <location>
        <begin position="38"/>
        <end position="297"/>
    </location>
</feature>
<keyword evidence="6" id="KW-0645">Protease</keyword>
<dbReference type="GO" id="GO:0004177">
    <property type="term" value="F:aminopeptidase activity"/>
    <property type="evidence" value="ECO:0007669"/>
    <property type="project" value="UniProtKB-KW"/>
</dbReference>
<sequence length="298" mass="31871">MSTLNGRIGRKPRRYLPGAFTALVAAAALLGSTPAATAQENPFERGPDPTESSVEAPRGPFATATTTVARDSAQGFGGGTIHYPTDTSEGTFGAVAISPGFIESQSAISWYGERLASQGFVVFTIDTNGIFDFPDPRGDQLLAALDHLTARSPVADRIDADRLGVLGHSMGGGGSLSAVDERPELQAAIPLAPWHLNQNWSDVDVPTMIIGGETDFIAPVGSHAEPFYDSLPSSLDKAYLEMKGKGHFVTNSPNTVIAKFAISWLKRFIDNDTRYERFLCPAPSPDSDISEYRDTCPH</sequence>
<dbReference type="OrthoDB" id="1466228at2"/>
<protein>
    <submittedName>
        <fullName evidence="6">Serine aminopeptidase S33 family</fullName>
    </submittedName>
</protein>
<keyword evidence="6" id="KW-0031">Aminopeptidase</keyword>
<dbReference type="Proteomes" id="UP000320876">
    <property type="component" value="Unassembled WGS sequence"/>
</dbReference>
<accession>A0A542DNC0</accession>
<dbReference type="PANTHER" id="PTHR22946">
    <property type="entry name" value="DIENELACTONE HYDROLASE DOMAIN-CONTAINING PROTEIN-RELATED"/>
    <property type="match status" value="1"/>
</dbReference>
<reference evidence="6 7" key="1">
    <citation type="submission" date="2019-06" db="EMBL/GenBank/DDBJ databases">
        <title>Sequencing the genomes of 1000 actinobacteria strains.</title>
        <authorList>
            <person name="Klenk H.-P."/>
        </authorList>
    </citation>
    <scope>NUCLEOTIDE SEQUENCE [LARGE SCALE GENOMIC DNA]</scope>
    <source>
        <strain evidence="6 7">DSM 45679</strain>
    </source>
</reference>
<proteinExistence type="inferred from homology"/>
<dbReference type="InterPro" id="IPR029058">
    <property type="entry name" value="AB_hydrolase_fold"/>
</dbReference>
<dbReference type="EMBL" id="VFML01000001">
    <property type="protein sequence ID" value="TQJ04599.1"/>
    <property type="molecule type" value="Genomic_DNA"/>
</dbReference>
<evidence type="ECO:0000256" key="1">
    <source>
        <dbReference type="ARBA" id="ARBA00008645"/>
    </source>
</evidence>
<comment type="caution">
    <text evidence="6">The sequence shown here is derived from an EMBL/GenBank/DDBJ whole genome shotgun (WGS) entry which is preliminary data.</text>
</comment>
<evidence type="ECO:0000259" key="5">
    <source>
        <dbReference type="Pfam" id="PF12740"/>
    </source>
</evidence>
<dbReference type="PANTHER" id="PTHR22946:SF9">
    <property type="entry name" value="POLYKETIDE TRANSFERASE AF380"/>
    <property type="match status" value="1"/>
</dbReference>
<evidence type="ECO:0000256" key="4">
    <source>
        <dbReference type="SAM" id="SignalP"/>
    </source>
</evidence>
<keyword evidence="7" id="KW-1185">Reference proteome</keyword>
<organism evidence="6 7">
    <name type="scientific">Amycolatopsis cihanbeyliensis</name>
    <dbReference type="NCBI Taxonomy" id="1128664"/>
    <lineage>
        <taxon>Bacteria</taxon>
        <taxon>Bacillati</taxon>
        <taxon>Actinomycetota</taxon>
        <taxon>Actinomycetes</taxon>
        <taxon>Pseudonocardiales</taxon>
        <taxon>Pseudonocardiaceae</taxon>
        <taxon>Amycolatopsis</taxon>
    </lineage>
</organism>
<gene>
    <name evidence="6" type="ORF">FB471_4400</name>
</gene>
<dbReference type="InterPro" id="IPR041127">
    <property type="entry name" value="PET_hydrolase/cutinase-like"/>
</dbReference>
<dbReference type="InterPro" id="IPR050261">
    <property type="entry name" value="FrsA_esterase"/>
</dbReference>
<dbReference type="Gene3D" id="3.40.50.1820">
    <property type="entry name" value="alpha/beta hydrolase"/>
    <property type="match status" value="1"/>
</dbReference>
<name>A0A542DNC0_AMYCI</name>